<evidence type="ECO:0000256" key="5">
    <source>
        <dbReference type="SAM" id="SignalP"/>
    </source>
</evidence>
<dbReference type="CDD" id="cd13590">
    <property type="entry name" value="PBP2_PotD_PotF_like"/>
    <property type="match status" value="1"/>
</dbReference>
<keyword evidence="7" id="KW-1185">Reference proteome</keyword>
<reference evidence="6 7" key="1">
    <citation type="submission" date="2019-02" db="EMBL/GenBank/DDBJ databases">
        <title>Sequencing the genomes of 1000 actinobacteria strains.</title>
        <authorList>
            <person name="Klenk H.-P."/>
        </authorList>
    </citation>
    <scope>NUCLEOTIDE SEQUENCE [LARGE SCALE GENOMIC DNA]</scope>
    <source>
        <strain evidence="6 7">DSM 18319</strain>
    </source>
</reference>
<evidence type="ECO:0000256" key="3">
    <source>
        <dbReference type="ARBA" id="ARBA00022729"/>
    </source>
</evidence>
<dbReference type="Proteomes" id="UP000291483">
    <property type="component" value="Unassembled WGS sequence"/>
</dbReference>
<protein>
    <submittedName>
        <fullName evidence="6">Spermidine/putrescine transport system substrate-binding protein</fullName>
    </submittedName>
</protein>
<evidence type="ECO:0000256" key="1">
    <source>
        <dbReference type="ARBA" id="ARBA00004418"/>
    </source>
</evidence>
<dbReference type="Gene3D" id="3.40.190.10">
    <property type="entry name" value="Periplasmic binding protein-like II"/>
    <property type="match status" value="2"/>
</dbReference>
<gene>
    <name evidence="6" type="ORF">EV379_2937</name>
</gene>
<dbReference type="PANTHER" id="PTHR30222">
    <property type="entry name" value="SPERMIDINE/PUTRESCINE-BINDING PERIPLASMIC PROTEIN"/>
    <property type="match status" value="1"/>
</dbReference>
<dbReference type="Pfam" id="PF13416">
    <property type="entry name" value="SBP_bac_8"/>
    <property type="match status" value="1"/>
</dbReference>
<keyword evidence="3 5" id="KW-0732">Signal</keyword>
<dbReference type="InterPro" id="IPR001188">
    <property type="entry name" value="Sperm_putr-bd"/>
</dbReference>
<dbReference type="RefSeq" id="WP_130506755.1">
    <property type="nucleotide sequence ID" value="NZ_SHLC01000001.1"/>
</dbReference>
<dbReference type="PANTHER" id="PTHR30222:SF17">
    <property type="entry name" value="SPERMIDINE_PUTRESCINE-BINDING PERIPLASMIC PROTEIN"/>
    <property type="match status" value="1"/>
</dbReference>
<dbReference type="GO" id="GO:0015846">
    <property type="term" value="P:polyamine transport"/>
    <property type="evidence" value="ECO:0007669"/>
    <property type="project" value="InterPro"/>
</dbReference>
<name>A0A4Q8AR63_9MICO</name>
<dbReference type="SUPFAM" id="SSF53850">
    <property type="entry name" value="Periplasmic binding protein-like II"/>
    <property type="match status" value="1"/>
</dbReference>
<evidence type="ECO:0000313" key="7">
    <source>
        <dbReference type="Proteomes" id="UP000291483"/>
    </source>
</evidence>
<dbReference type="GO" id="GO:0042597">
    <property type="term" value="C:periplasmic space"/>
    <property type="evidence" value="ECO:0007669"/>
    <property type="project" value="UniProtKB-SubCell"/>
</dbReference>
<feature type="signal peptide" evidence="5">
    <location>
        <begin position="1"/>
        <end position="20"/>
    </location>
</feature>
<comment type="subcellular location">
    <subcellularLocation>
        <location evidence="1">Periplasm</location>
    </subcellularLocation>
</comment>
<evidence type="ECO:0000256" key="2">
    <source>
        <dbReference type="ARBA" id="ARBA00022448"/>
    </source>
</evidence>
<keyword evidence="4" id="KW-0574">Periplasm</keyword>
<dbReference type="GO" id="GO:0019808">
    <property type="term" value="F:polyamine binding"/>
    <property type="evidence" value="ECO:0007669"/>
    <property type="project" value="InterPro"/>
</dbReference>
<keyword evidence="2" id="KW-0813">Transport</keyword>
<accession>A0A4Q8AR63</accession>
<proteinExistence type="predicted"/>
<evidence type="ECO:0000313" key="6">
    <source>
        <dbReference type="EMBL" id="RZU66575.1"/>
    </source>
</evidence>
<sequence>MHYRKVSLLAMATVATLALASCSAGSESAELDPNADVTEQSLVVSVWADYYPEDLAETFEAATGIPITIVNHATNEEVMGKLTAGGDSGIDVAFVSGQYAQALNEAGLLQPLDESLIPNEKNLYAEAQELAYDPGNTFSMPYAWGTTGLCYRSDLVPTTPTSWNELLEPAPDLVGKTTMLSTERWMALPALKAMGLSVNSTNPDDLDAVKEQMLTTKDTLLAFDDTTFYTKLVSGEASMTEAWDGWCNYGIAEDPNIKFVVPEEGSDLWVDTMTVLKTSKNKEAAMAFVNYILEADVQSWVAENILYKVPNEAAMALVDPAVIAAYPNLAMSPAELLEQETIVDLGEFSPEYTKLATEIMAAG</sequence>
<evidence type="ECO:0000256" key="4">
    <source>
        <dbReference type="ARBA" id="ARBA00022764"/>
    </source>
</evidence>
<comment type="caution">
    <text evidence="6">The sequence shown here is derived from an EMBL/GenBank/DDBJ whole genome shotgun (WGS) entry which is preliminary data.</text>
</comment>
<organism evidence="6 7">
    <name type="scientific">Microterricola gilva</name>
    <dbReference type="NCBI Taxonomy" id="393267"/>
    <lineage>
        <taxon>Bacteria</taxon>
        <taxon>Bacillati</taxon>
        <taxon>Actinomycetota</taxon>
        <taxon>Actinomycetes</taxon>
        <taxon>Micrococcales</taxon>
        <taxon>Microbacteriaceae</taxon>
        <taxon>Microterricola</taxon>
    </lineage>
</organism>
<dbReference type="OrthoDB" id="9769319at2"/>
<dbReference type="InterPro" id="IPR006059">
    <property type="entry name" value="SBP"/>
</dbReference>
<dbReference type="PROSITE" id="PS51257">
    <property type="entry name" value="PROKAR_LIPOPROTEIN"/>
    <property type="match status" value="1"/>
</dbReference>
<feature type="chain" id="PRO_5039083708" evidence="5">
    <location>
        <begin position="21"/>
        <end position="363"/>
    </location>
</feature>
<dbReference type="AlphaFoldDB" id="A0A4Q8AR63"/>
<dbReference type="PRINTS" id="PR00909">
    <property type="entry name" value="SPERMDNBNDNG"/>
</dbReference>
<dbReference type="EMBL" id="SHLC01000001">
    <property type="protein sequence ID" value="RZU66575.1"/>
    <property type="molecule type" value="Genomic_DNA"/>
</dbReference>